<keyword evidence="5" id="KW-0676">Redox-active center</keyword>
<keyword evidence="8" id="KW-1185">Reference proteome</keyword>
<evidence type="ECO:0000256" key="5">
    <source>
        <dbReference type="ARBA" id="ARBA00023284"/>
    </source>
</evidence>
<comment type="caution">
    <text evidence="7">The sequence shown here is derived from an EMBL/GenBank/DDBJ whole genome shotgun (WGS) entry which is preliminary data.</text>
</comment>
<dbReference type="InterPro" id="IPR005746">
    <property type="entry name" value="Thioredoxin"/>
</dbReference>
<dbReference type="SUPFAM" id="SSF52833">
    <property type="entry name" value="Thioredoxin-like"/>
    <property type="match status" value="1"/>
</dbReference>
<evidence type="ECO:0000256" key="4">
    <source>
        <dbReference type="ARBA" id="ARBA00023157"/>
    </source>
</evidence>
<dbReference type="CDD" id="cd02947">
    <property type="entry name" value="TRX_family"/>
    <property type="match status" value="1"/>
</dbReference>
<dbReference type="AlphaFoldDB" id="A0ABD3JU03"/>
<dbReference type="FunFam" id="3.40.30.10:FF:000001">
    <property type="entry name" value="Thioredoxin"/>
    <property type="match status" value="1"/>
</dbReference>
<accession>A0ABD3JU03</accession>
<keyword evidence="4" id="KW-1015">Disulfide bond</keyword>
<feature type="domain" description="Thioredoxin" evidence="6">
    <location>
        <begin position="48"/>
        <end position="170"/>
    </location>
</feature>
<dbReference type="Pfam" id="PF00085">
    <property type="entry name" value="Thioredoxin"/>
    <property type="match status" value="1"/>
</dbReference>
<dbReference type="Proteomes" id="UP001634007">
    <property type="component" value="Unassembled WGS sequence"/>
</dbReference>
<sequence length="170" mass="18230">MLAAAAAIPSSSAAAAAVPPACRAAGAGAVVAFPLTSRSELGLRVCRAPASSRFPVVSAARQLKAAVITKDSWQELIVNSEVPVLVEFYASWCGPCRMVHRIIDEIAEEYAGKIRCFLLNTDNDLDIAEDYDIKAVPVVLLFKKGQKCESVVGTMPKDFYVAAIQRVIDF</sequence>
<dbReference type="NCBIfam" id="TIGR01068">
    <property type="entry name" value="thioredoxin"/>
    <property type="match status" value="1"/>
</dbReference>
<dbReference type="PROSITE" id="PS00194">
    <property type="entry name" value="THIOREDOXIN_1"/>
    <property type="match status" value="1"/>
</dbReference>
<keyword evidence="2" id="KW-0809">Transit peptide</keyword>
<reference evidence="7 8" key="1">
    <citation type="submission" date="2024-11" db="EMBL/GenBank/DDBJ databases">
        <title>Chromosome-level genome assembly of Eucalyptus globulus Labill. provides insights into its genome evolution.</title>
        <authorList>
            <person name="Li X."/>
        </authorList>
    </citation>
    <scope>NUCLEOTIDE SEQUENCE [LARGE SCALE GENOMIC DNA]</scope>
    <source>
        <strain evidence="7">CL2024</strain>
        <tissue evidence="7">Fresh tender leaves</tissue>
    </source>
</reference>
<evidence type="ECO:0000256" key="3">
    <source>
        <dbReference type="ARBA" id="ARBA00022982"/>
    </source>
</evidence>
<evidence type="ECO:0000259" key="6">
    <source>
        <dbReference type="PROSITE" id="PS51352"/>
    </source>
</evidence>
<organism evidence="7 8">
    <name type="scientific">Eucalyptus globulus</name>
    <name type="common">Tasmanian blue gum</name>
    <dbReference type="NCBI Taxonomy" id="34317"/>
    <lineage>
        <taxon>Eukaryota</taxon>
        <taxon>Viridiplantae</taxon>
        <taxon>Streptophyta</taxon>
        <taxon>Embryophyta</taxon>
        <taxon>Tracheophyta</taxon>
        <taxon>Spermatophyta</taxon>
        <taxon>Magnoliopsida</taxon>
        <taxon>eudicotyledons</taxon>
        <taxon>Gunneridae</taxon>
        <taxon>Pentapetalae</taxon>
        <taxon>rosids</taxon>
        <taxon>malvids</taxon>
        <taxon>Myrtales</taxon>
        <taxon>Myrtaceae</taxon>
        <taxon>Myrtoideae</taxon>
        <taxon>Eucalypteae</taxon>
        <taxon>Eucalyptus</taxon>
    </lineage>
</organism>
<evidence type="ECO:0000256" key="1">
    <source>
        <dbReference type="ARBA" id="ARBA00022448"/>
    </source>
</evidence>
<dbReference type="InterPro" id="IPR013766">
    <property type="entry name" value="Thioredoxin_domain"/>
</dbReference>
<proteinExistence type="predicted"/>
<dbReference type="Gene3D" id="3.40.30.10">
    <property type="entry name" value="Glutaredoxin"/>
    <property type="match status" value="1"/>
</dbReference>
<name>A0ABD3JU03_EUCGL</name>
<dbReference type="PANTHER" id="PTHR45663:SF21">
    <property type="entry name" value="THIOREDOXIN M3, CHLOROPLASTIC"/>
    <property type="match status" value="1"/>
</dbReference>
<keyword evidence="1" id="KW-0813">Transport</keyword>
<dbReference type="EMBL" id="JBJKBG010000007">
    <property type="protein sequence ID" value="KAL3730518.1"/>
    <property type="molecule type" value="Genomic_DNA"/>
</dbReference>
<dbReference type="InterPro" id="IPR036249">
    <property type="entry name" value="Thioredoxin-like_sf"/>
</dbReference>
<dbReference type="PANTHER" id="PTHR45663">
    <property type="entry name" value="GEO12009P1"/>
    <property type="match status" value="1"/>
</dbReference>
<dbReference type="PROSITE" id="PS51352">
    <property type="entry name" value="THIOREDOXIN_2"/>
    <property type="match status" value="1"/>
</dbReference>
<evidence type="ECO:0000256" key="2">
    <source>
        <dbReference type="ARBA" id="ARBA00022946"/>
    </source>
</evidence>
<dbReference type="PRINTS" id="PR00421">
    <property type="entry name" value="THIOREDOXIN"/>
</dbReference>
<protein>
    <recommendedName>
        <fullName evidence="6">Thioredoxin domain-containing protein</fullName>
    </recommendedName>
</protein>
<keyword evidence="3" id="KW-0249">Electron transport</keyword>
<dbReference type="InterPro" id="IPR017937">
    <property type="entry name" value="Thioredoxin_CS"/>
</dbReference>
<gene>
    <name evidence="7" type="ORF">ACJRO7_027520</name>
</gene>
<evidence type="ECO:0000313" key="8">
    <source>
        <dbReference type="Proteomes" id="UP001634007"/>
    </source>
</evidence>
<dbReference type="GO" id="GO:0008047">
    <property type="term" value="F:enzyme activator activity"/>
    <property type="evidence" value="ECO:0007669"/>
    <property type="project" value="UniProtKB-ARBA"/>
</dbReference>
<evidence type="ECO:0000313" key="7">
    <source>
        <dbReference type="EMBL" id="KAL3730518.1"/>
    </source>
</evidence>